<organism evidence="1">
    <name type="scientific">Arundo donax</name>
    <name type="common">Giant reed</name>
    <name type="synonym">Donax arundinaceus</name>
    <dbReference type="NCBI Taxonomy" id="35708"/>
    <lineage>
        <taxon>Eukaryota</taxon>
        <taxon>Viridiplantae</taxon>
        <taxon>Streptophyta</taxon>
        <taxon>Embryophyta</taxon>
        <taxon>Tracheophyta</taxon>
        <taxon>Spermatophyta</taxon>
        <taxon>Magnoliopsida</taxon>
        <taxon>Liliopsida</taxon>
        <taxon>Poales</taxon>
        <taxon>Poaceae</taxon>
        <taxon>PACMAD clade</taxon>
        <taxon>Arundinoideae</taxon>
        <taxon>Arundineae</taxon>
        <taxon>Arundo</taxon>
    </lineage>
</organism>
<dbReference type="EMBL" id="GBRH01224462">
    <property type="protein sequence ID" value="JAD73433.1"/>
    <property type="molecule type" value="Transcribed_RNA"/>
</dbReference>
<evidence type="ECO:0000313" key="1">
    <source>
        <dbReference type="EMBL" id="JAD73433.1"/>
    </source>
</evidence>
<proteinExistence type="predicted"/>
<accession>A0A0A9CG47</accession>
<reference evidence="1" key="2">
    <citation type="journal article" date="2015" name="Data Brief">
        <title>Shoot transcriptome of the giant reed, Arundo donax.</title>
        <authorList>
            <person name="Barrero R.A."/>
            <person name="Guerrero F.D."/>
            <person name="Moolhuijzen P."/>
            <person name="Goolsby J.A."/>
            <person name="Tidwell J."/>
            <person name="Bellgard S.E."/>
            <person name="Bellgard M.I."/>
        </authorList>
    </citation>
    <scope>NUCLEOTIDE SEQUENCE</scope>
    <source>
        <tissue evidence="1">Shoot tissue taken approximately 20 cm above the soil surface</tissue>
    </source>
</reference>
<reference evidence="1" key="1">
    <citation type="submission" date="2014-09" db="EMBL/GenBank/DDBJ databases">
        <authorList>
            <person name="Magalhaes I.L.F."/>
            <person name="Oliveira U."/>
            <person name="Santos F.R."/>
            <person name="Vidigal T.H.D.A."/>
            <person name="Brescovit A.D."/>
            <person name="Santos A.J."/>
        </authorList>
    </citation>
    <scope>NUCLEOTIDE SEQUENCE</scope>
    <source>
        <tissue evidence="1">Shoot tissue taken approximately 20 cm above the soil surface</tissue>
    </source>
</reference>
<dbReference type="AlphaFoldDB" id="A0A0A9CG47"/>
<sequence>MGTAGLVPTTRSRRCSRASLLSGELPAPLSSLSIALRPAAVVYLRLPPAMARCRAPK</sequence>
<protein>
    <submittedName>
        <fullName evidence="1">Uncharacterized protein</fullName>
    </submittedName>
</protein>
<name>A0A0A9CG47_ARUDO</name>